<feature type="chain" id="PRO_5004201635" description="Transmembrane protein" evidence="2">
    <location>
        <begin position="19"/>
        <end position="403"/>
    </location>
</feature>
<proteinExistence type="predicted"/>
<name>Q23FT5_TETTS</name>
<evidence type="ECO:0000256" key="1">
    <source>
        <dbReference type="SAM" id="Coils"/>
    </source>
</evidence>
<gene>
    <name evidence="3" type="ORF">TTHERM_00079290</name>
</gene>
<dbReference type="GeneID" id="7845607"/>
<organism evidence="3 4">
    <name type="scientific">Tetrahymena thermophila (strain SB210)</name>
    <dbReference type="NCBI Taxonomy" id="312017"/>
    <lineage>
        <taxon>Eukaryota</taxon>
        <taxon>Sar</taxon>
        <taxon>Alveolata</taxon>
        <taxon>Ciliophora</taxon>
        <taxon>Intramacronucleata</taxon>
        <taxon>Oligohymenophorea</taxon>
        <taxon>Hymenostomatida</taxon>
        <taxon>Tetrahymenina</taxon>
        <taxon>Tetrahymenidae</taxon>
        <taxon>Tetrahymena</taxon>
    </lineage>
</organism>
<accession>Q23FT5</accession>
<dbReference type="KEGG" id="tet:TTHERM_00079290"/>
<evidence type="ECO:0000313" key="3">
    <source>
        <dbReference type="EMBL" id="EAR95525.2"/>
    </source>
</evidence>
<protein>
    <recommendedName>
        <fullName evidence="5">Transmembrane protein</fullName>
    </recommendedName>
</protein>
<dbReference type="RefSeq" id="XP_001015770.2">
    <property type="nucleotide sequence ID" value="XM_001015770.2"/>
</dbReference>
<evidence type="ECO:0008006" key="5">
    <source>
        <dbReference type="Google" id="ProtNLM"/>
    </source>
</evidence>
<dbReference type="EMBL" id="GG662704">
    <property type="protein sequence ID" value="EAR95525.2"/>
    <property type="molecule type" value="Genomic_DNA"/>
</dbReference>
<feature type="signal peptide" evidence="2">
    <location>
        <begin position="1"/>
        <end position="18"/>
    </location>
</feature>
<reference evidence="4" key="1">
    <citation type="journal article" date="2006" name="PLoS Biol.">
        <title>Macronuclear genome sequence of the ciliate Tetrahymena thermophila, a model eukaryote.</title>
        <authorList>
            <person name="Eisen J.A."/>
            <person name="Coyne R.S."/>
            <person name="Wu M."/>
            <person name="Wu D."/>
            <person name="Thiagarajan M."/>
            <person name="Wortman J.R."/>
            <person name="Badger J.H."/>
            <person name="Ren Q."/>
            <person name="Amedeo P."/>
            <person name="Jones K.M."/>
            <person name="Tallon L.J."/>
            <person name="Delcher A.L."/>
            <person name="Salzberg S.L."/>
            <person name="Silva J.C."/>
            <person name="Haas B.J."/>
            <person name="Majoros W.H."/>
            <person name="Farzad M."/>
            <person name="Carlton J.M."/>
            <person name="Smith R.K. Jr."/>
            <person name="Garg J."/>
            <person name="Pearlman R.E."/>
            <person name="Karrer K.M."/>
            <person name="Sun L."/>
            <person name="Manning G."/>
            <person name="Elde N.C."/>
            <person name="Turkewitz A.P."/>
            <person name="Asai D.J."/>
            <person name="Wilkes D.E."/>
            <person name="Wang Y."/>
            <person name="Cai H."/>
            <person name="Collins K."/>
            <person name="Stewart B.A."/>
            <person name="Lee S.R."/>
            <person name="Wilamowska K."/>
            <person name="Weinberg Z."/>
            <person name="Ruzzo W.L."/>
            <person name="Wloga D."/>
            <person name="Gaertig J."/>
            <person name="Frankel J."/>
            <person name="Tsao C.-C."/>
            <person name="Gorovsky M.A."/>
            <person name="Keeling P.J."/>
            <person name="Waller R.F."/>
            <person name="Patron N.J."/>
            <person name="Cherry J.M."/>
            <person name="Stover N.A."/>
            <person name="Krieger C.J."/>
            <person name="del Toro C."/>
            <person name="Ryder H.F."/>
            <person name="Williamson S.C."/>
            <person name="Barbeau R.A."/>
            <person name="Hamilton E.P."/>
            <person name="Orias E."/>
        </authorList>
    </citation>
    <scope>NUCLEOTIDE SEQUENCE [LARGE SCALE GENOMIC DNA]</scope>
    <source>
        <strain evidence="4">SB210</strain>
    </source>
</reference>
<dbReference type="AlphaFoldDB" id="Q23FT5"/>
<keyword evidence="1" id="KW-0175">Coiled coil</keyword>
<dbReference type="HOGENOM" id="CLU_919744_0_0_1"/>
<evidence type="ECO:0000256" key="2">
    <source>
        <dbReference type="SAM" id="SignalP"/>
    </source>
</evidence>
<keyword evidence="2" id="KW-0732">Signal</keyword>
<evidence type="ECO:0000313" key="4">
    <source>
        <dbReference type="Proteomes" id="UP000009168"/>
    </source>
</evidence>
<keyword evidence="4" id="KW-1185">Reference proteome</keyword>
<dbReference type="Proteomes" id="UP000009168">
    <property type="component" value="Unassembled WGS sequence"/>
</dbReference>
<dbReference type="InParanoid" id="Q23FT5"/>
<feature type="coiled-coil region" evidence="1">
    <location>
        <begin position="313"/>
        <end position="347"/>
    </location>
</feature>
<sequence>MLSFYLIVFLMIIQYFMHQNCRTLAKDEMFKLIIAIEQDTLKLQNELVETQRQQEHFMKQRIRFAETSRKYYKYKDYSKQLEKQVENLLNLIPNQQPSINIQSNINTLREYIQFCQNQQDTNQFLRFINQYQGYSQQVQENSAKYQRNQYEIQFKNTNLSVDNKQRHILINKDQIKENEIHQIKQDKILIVDGGQSNQSRSDNLFDLKELSKELNQQQFFLNTNQYTHERIQNNNIFHKIEANLPTQKILTQSLKLDELASTVKQIPKIVKENNNQQNVQINNLQQNEQGVLKFQLKKSNIEELNLNLLQIQIDVAKEQYLEKSKQYNDLKCQVQNLDLLKQDMEKVCSNNLHQTQIYVQFYRKSLACMKLVVFMNQKITNQILSHSFIKLQKENNCQSHKQI</sequence>